<dbReference type="GO" id="GO:0006298">
    <property type="term" value="P:mismatch repair"/>
    <property type="evidence" value="ECO:0007669"/>
    <property type="project" value="InterPro"/>
</dbReference>
<dbReference type="GO" id="GO:0030983">
    <property type="term" value="F:mismatched DNA binding"/>
    <property type="evidence" value="ECO:0007669"/>
    <property type="project" value="InterPro"/>
</dbReference>
<dbReference type="GO" id="GO:0140664">
    <property type="term" value="F:ATP-dependent DNA damage sensor activity"/>
    <property type="evidence" value="ECO:0007669"/>
    <property type="project" value="InterPro"/>
</dbReference>
<dbReference type="Gene3D" id="3.40.50.300">
    <property type="entry name" value="P-loop containing nucleotide triphosphate hydrolases"/>
    <property type="match status" value="1"/>
</dbReference>
<dbReference type="PANTHER" id="PTHR11361:SF20">
    <property type="entry name" value="MUTS PROTEIN HOMOLOG 5"/>
    <property type="match status" value="1"/>
</dbReference>
<gene>
    <name evidence="7" type="ORF">SEMRO_2738_G335960.1</name>
</gene>
<comment type="caution">
    <text evidence="7">The sequence shown here is derived from an EMBL/GenBank/DDBJ whole genome shotgun (WGS) entry which is preliminary data.</text>
</comment>
<feature type="compositionally biased region" description="Low complexity" evidence="5">
    <location>
        <begin position="1"/>
        <end position="14"/>
    </location>
</feature>
<accession>A0A9N8F237</accession>
<evidence type="ECO:0000259" key="6">
    <source>
        <dbReference type="PROSITE" id="PS00486"/>
    </source>
</evidence>
<evidence type="ECO:0000313" key="7">
    <source>
        <dbReference type="EMBL" id="CAB9530089.1"/>
    </source>
</evidence>
<dbReference type="InterPro" id="IPR007696">
    <property type="entry name" value="DNA_mismatch_repair_MutS_core"/>
</dbReference>
<proteinExistence type="inferred from homology"/>
<dbReference type="Proteomes" id="UP001153069">
    <property type="component" value="Unassembled WGS sequence"/>
</dbReference>
<dbReference type="SUPFAM" id="SSF52540">
    <property type="entry name" value="P-loop containing nucleoside triphosphate hydrolases"/>
    <property type="match status" value="1"/>
</dbReference>
<evidence type="ECO:0000256" key="1">
    <source>
        <dbReference type="ARBA" id="ARBA00006271"/>
    </source>
</evidence>
<feature type="region of interest" description="Disordered" evidence="5">
    <location>
        <begin position="1"/>
        <end position="49"/>
    </location>
</feature>
<organism evidence="7 8">
    <name type="scientific">Seminavis robusta</name>
    <dbReference type="NCBI Taxonomy" id="568900"/>
    <lineage>
        <taxon>Eukaryota</taxon>
        <taxon>Sar</taxon>
        <taxon>Stramenopiles</taxon>
        <taxon>Ochrophyta</taxon>
        <taxon>Bacillariophyta</taxon>
        <taxon>Bacillariophyceae</taxon>
        <taxon>Bacillariophycidae</taxon>
        <taxon>Naviculales</taxon>
        <taxon>Naviculaceae</taxon>
        <taxon>Seminavis</taxon>
    </lineage>
</organism>
<dbReference type="OrthoDB" id="29596at2759"/>
<dbReference type="InterPro" id="IPR036187">
    <property type="entry name" value="DNA_mismatch_repair_MutS_sf"/>
</dbReference>
<dbReference type="GO" id="GO:0005634">
    <property type="term" value="C:nucleus"/>
    <property type="evidence" value="ECO:0007669"/>
    <property type="project" value="TreeGrafter"/>
</dbReference>
<dbReference type="GO" id="GO:0005524">
    <property type="term" value="F:ATP binding"/>
    <property type="evidence" value="ECO:0007669"/>
    <property type="project" value="UniProtKB-KW"/>
</dbReference>
<protein>
    <submittedName>
        <fullName evidence="7">Protein MutS</fullName>
    </submittedName>
</protein>
<evidence type="ECO:0000313" key="8">
    <source>
        <dbReference type="Proteomes" id="UP001153069"/>
    </source>
</evidence>
<keyword evidence="2" id="KW-0547">Nucleotide-binding</keyword>
<keyword evidence="8" id="KW-1185">Reference proteome</keyword>
<dbReference type="Pfam" id="PF05192">
    <property type="entry name" value="MutS_III"/>
    <property type="match status" value="1"/>
</dbReference>
<comment type="similarity">
    <text evidence="1">Belongs to the DNA mismatch repair MutS family.</text>
</comment>
<dbReference type="InterPro" id="IPR045076">
    <property type="entry name" value="MutS"/>
</dbReference>
<dbReference type="AlphaFoldDB" id="A0A9N8F237"/>
<dbReference type="PANTHER" id="PTHR11361">
    <property type="entry name" value="DNA MISMATCH REPAIR PROTEIN MUTS FAMILY MEMBER"/>
    <property type="match status" value="1"/>
</dbReference>
<evidence type="ECO:0000256" key="4">
    <source>
        <dbReference type="ARBA" id="ARBA00023125"/>
    </source>
</evidence>
<dbReference type="InterPro" id="IPR027417">
    <property type="entry name" value="P-loop_NTPase"/>
</dbReference>
<feature type="domain" description="DNA mismatch repair proteins mutS family" evidence="6">
    <location>
        <begin position="758"/>
        <end position="774"/>
    </location>
</feature>
<evidence type="ECO:0000256" key="3">
    <source>
        <dbReference type="ARBA" id="ARBA00022840"/>
    </source>
</evidence>
<dbReference type="InterPro" id="IPR000432">
    <property type="entry name" value="DNA_mismatch_repair_MutS_C"/>
</dbReference>
<dbReference type="SMART" id="SM00534">
    <property type="entry name" value="MUTSac"/>
    <property type="match status" value="1"/>
</dbReference>
<sequence length="930" mass="103104">MSSSQGSPSGGRSQAMNDENDESRHEREDRGGDDDDASTGRLNNNHNAPPLEPAMVCTCVVELGPRVCFATYNEDSNEIILEESVCSGKDFGVVAEKYFALLRPNLLLVSSKVVSNESFLEALTRPLSQLDLDGEEEEENNVTPLASRSIPYRVLKSGAFDSRTCMTLISQKLRVLSLLRKTQEGAAGQYYDPLYQDGNLPYYNSDNQRVFPVSSYHQLGTLINFNSEITVKCIGALLSFLQGTIFRTEADETVTVANITHAQTSKFMILGEGAIEALHIFATEHHPLMAAKGRGNSKEGSSIFSLLDRTCSKGGRQMLRNWMLKPLLNRDEILMRQDGVELFMDATMIDSESLMGLMSNLLNEIAPINQILQRLKKCATLPVDFVKLTRTLSAANEICGVLSNEIIGSLQAAMPDDETAAASEAAMYRRHKAGRYIFFVQHILERCNVQVLTSLQEHICSVVDEESTYECGSVCINTGFHQELDARKEEYDKLPGILLEARNQVMQKHPQLGHLIVLFYPQVGFLVGMTQQFAIDPATGMFSEALPSDFKYQFGKDAMYYFNNDDTAILNQTFGDLDGWIKDTEAMIISDLEDEILEQETELRETFLALSEMDCILAFAFVARERNYIRPTILPPPPPDSHSTTIVKIKRGRHPLQEILVEGRPFVANHVEIDDKKLVNVLTGPNFSGKSCYARKVGALVYMAHIGSFVPCDECVLSIVDQIFTQFARTETCAVPQSSFQLDLTQMGGIFSRCTPRSLVILDEFGKGTSPSSGIALLVSALRWFASKDVAVVCTTHFLEMFSRGYLTDGQNGINAMQMAVHIPDDTEDMATPLFRLQEGVASSSAGIICARMAGLDRRIVRRAKQIVASLKAGKPIEASLDLLKAEVESMPAAVKQALGYYFAVDWANATDEQVETLIEKFQALRQAHV</sequence>
<dbReference type="PROSITE" id="PS00486">
    <property type="entry name" value="DNA_MISMATCH_REPAIR_2"/>
    <property type="match status" value="1"/>
</dbReference>
<evidence type="ECO:0000256" key="2">
    <source>
        <dbReference type="ARBA" id="ARBA00022741"/>
    </source>
</evidence>
<dbReference type="Pfam" id="PF00488">
    <property type="entry name" value="MutS_V"/>
    <property type="match status" value="1"/>
</dbReference>
<keyword evidence="4" id="KW-0238">DNA-binding</keyword>
<dbReference type="SMART" id="SM00533">
    <property type="entry name" value="MUTSd"/>
    <property type="match status" value="1"/>
</dbReference>
<reference evidence="7" key="1">
    <citation type="submission" date="2020-06" db="EMBL/GenBank/DDBJ databases">
        <authorList>
            <consortium name="Plant Systems Biology data submission"/>
        </authorList>
    </citation>
    <scope>NUCLEOTIDE SEQUENCE</scope>
    <source>
        <strain evidence="7">D6</strain>
    </source>
</reference>
<name>A0A9N8F237_9STRA</name>
<keyword evidence="3" id="KW-0067">ATP-binding</keyword>
<dbReference type="SUPFAM" id="SSF48334">
    <property type="entry name" value="DNA repair protein MutS, domain III"/>
    <property type="match status" value="1"/>
</dbReference>
<evidence type="ECO:0000256" key="5">
    <source>
        <dbReference type="SAM" id="MobiDB-lite"/>
    </source>
</evidence>
<dbReference type="EMBL" id="CAICTM010002736">
    <property type="protein sequence ID" value="CAB9530089.1"/>
    <property type="molecule type" value="Genomic_DNA"/>
</dbReference>
<dbReference type="GO" id="GO:0051026">
    <property type="term" value="P:chiasma assembly"/>
    <property type="evidence" value="ECO:0007669"/>
    <property type="project" value="TreeGrafter"/>
</dbReference>
<dbReference type="Gene3D" id="1.10.1420.10">
    <property type="match status" value="1"/>
</dbReference>